<dbReference type="AlphaFoldDB" id="A0AAW0E3B0"/>
<evidence type="ECO:0000256" key="1">
    <source>
        <dbReference type="ARBA" id="ARBA00022723"/>
    </source>
</evidence>
<evidence type="ECO:0000256" key="2">
    <source>
        <dbReference type="ARBA" id="ARBA00022771"/>
    </source>
</evidence>
<evidence type="ECO:0000313" key="7">
    <source>
        <dbReference type="Proteomes" id="UP001362999"/>
    </source>
</evidence>
<name>A0AAW0E3B0_9AGAR</name>
<dbReference type="SUPFAM" id="SSF144232">
    <property type="entry name" value="HIT/MYND zinc finger-like"/>
    <property type="match status" value="1"/>
</dbReference>
<dbReference type="GO" id="GO:0008270">
    <property type="term" value="F:zinc ion binding"/>
    <property type="evidence" value="ECO:0007669"/>
    <property type="project" value="UniProtKB-KW"/>
</dbReference>
<dbReference type="Pfam" id="PF01753">
    <property type="entry name" value="zf-MYND"/>
    <property type="match status" value="1"/>
</dbReference>
<comment type="caution">
    <text evidence="6">The sequence shown here is derived from an EMBL/GenBank/DDBJ whole genome shotgun (WGS) entry which is preliminary data.</text>
</comment>
<proteinExistence type="predicted"/>
<keyword evidence="7" id="KW-1185">Reference proteome</keyword>
<dbReference type="InterPro" id="IPR024119">
    <property type="entry name" value="TF_DEAF-1"/>
</dbReference>
<evidence type="ECO:0000256" key="3">
    <source>
        <dbReference type="ARBA" id="ARBA00022833"/>
    </source>
</evidence>
<dbReference type="InterPro" id="IPR027974">
    <property type="entry name" value="DUF4470"/>
</dbReference>
<organism evidence="6 7">
    <name type="scientific">Favolaschia claudopus</name>
    <dbReference type="NCBI Taxonomy" id="2862362"/>
    <lineage>
        <taxon>Eukaryota</taxon>
        <taxon>Fungi</taxon>
        <taxon>Dikarya</taxon>
        <taxon>Basidiomycota</taxon>
        <taxon>Agaricomycotina</taxon>
        <taxon>Agaricomycetes</taxon>
        <taxon>Agaricomycetidae</taxon>
        <taxon>Agaricales</taxon>
        <taxon>Marasmiineae</taxon>
        <taxon>Mycenaceae</taxon>
        <taxon>Favolaschia</taxon>
    </lineage>
</organism>
<keyword evidence="1" id="KW-0479">Metal-binding</keyword>
<keyword evidence="2 4" id="KW-0863">Zinc-finger</keyword>
<dbReference type="Proteomes" id="UP001362999">
    <property type="component" value="Unassembled WGS sequence"/>
</dbReference>
<dbReference type="Gene3D" id="6.10.140.2220">
    <property type="match status" value="1"/>
</dbReference>
<keyword evidence="3" id="KW-0862">Zinc</keyword>
<dbReference type="Pfam" id="PF14737">
    <property type="entry name" value="DUF4470"/>
    <property type="match status" value="1"/>
</dbReference>
<dbReference type="PANTHER" id="PTHR10237:SF15">
    <property type="entry name" value="LD37257P"/>
    <property type="match status" value="1"/>
</dbReference>
<dbReference type="GO" id="GO:0000981">
    <property type="term" value="F:DNA-binding transcription factor activity, RNA polymerase II-specific"/>
    <property type="evidence" value="ECO:0007669"/>
    <property type="project" value="TreeGrafter"/>
</dbReference>
<dbReference type="PROSITE" id="PS50865">
    <property type="entry name" value="ZF_MYND_2"/>
    <property type="match status" value="1"/>
</dbReference>
<feature type="domain" description="MYND-type" evidence="5">
    <location>
        <begin position="1105"/>
        <end position="1141"/>
    </location>
</feature>
<gene>
    <name evidence="6" type="ORF">R3P38DRAFT_3385242</name>
</gene>
<protein>
    <submittedName>
        <fullName evidence="6">MYND-type domain-containing protein</fullName>
    </submittedName>
</protein>
<evidence type="ECO:0000259" key="5">
    <source>
        <dbReference type="PROSITE" id="PS50865"/>
    </source>
</evidence>
<dbReference type="PANTHER" id="PTHR10237">
    <property type="entry name" value="DEFORMED EPIDERMAL AUTOREGULATORY FACTOR 1 HOMOLOG SUPPRESSIN"/>
    <property type="match status" value="1"/>
</dbReference>
<sequence length="1150" mass="129377">MAQPLFWPGKRYFYPIGNTSAVCLARDAPSDKDLSLLLLGCGDPRNILFTLFSEPKSATRKLDFTCIDFEPAVLARNILLLSLVIDNKPMDQIFNIFFHLYLEPNPLALLVSQCQVLVAASTTLTKWRASIYGSTLHMSSEHTLTQLHIHWKQYSGMHTLPHSKLQSILTSFKTTMAEYQAEYGTGFMVHTSRSAGPLMMFAGPTMSDCFHDYWKHGTTFVSSSRYSAATLLNPTFAYTQAGIGCNVHYGTDPRTAFHLAPVFANNNNASPSHADIMKAVRAQFQEWCAAFQVYHQKKQCIVRVFFADAIFGTRALKIYRDSGITKTRTPVCQWRTDSIIFDKDKDAPLSFDIIDTSNLDDHLGLLNVIVTSVPLLPFQGNGVLYLESLLVRNSSEDTPKDFAKKFYADLSVMCVLFGLCPVDFATGYSSRGNVHELIAYEVTHRGSALVQFHQVTTWKTIQTDPPIVDSRQLGTFLYDLYHTLFEEEDASTFWQKHRMNSSQAIAHSSLSYYCRESFVLLLRFIRDRLQISKEDWIAVLDRFTQIHMADNSMKMDTLRFQDFCALMHYHGVYTMDVYRLDDNPRVGPFRLWTRVPPLVRVFLKVPRDKLALLTKDGIATPTLEAGMRGQRMHNMFSCIHAAFGTISAIGSPTDPKVAFEEDQDGFHGSKPLVISFVMPAMLLTGHGPGYDDPERISITLACNSNPSNTWLYVKSLGPYLEVHSAQLLDKDSVLVIPEQPLPVGLNTTLQVPSLSGSIGSQSTTSATFNEENDLIEVFSTRITVEDDKAKSVLQSGGQISVKQISFGTLELNLEGISQPISFPFPVVGVKNRLRIARKSLWIEVIVPLRISFTQDGMTANPFPIPLSDLLPWSIHRINLDCLPTVDLRSKKLHGWLNPHVGAAFSKREVKARKKKEIDPLMFVKDSIHSIMVRAAGIQPKGASTQRIFALRDKATNNCDTVIFIDQLRFDLSSHTVICDGFVLPLSRARLNTIMQHFSKLVPSMVNVGLDQGEIISWKQLLPALVERCRTWNHLNSCQYIHQGNVPLTTDMEQIPLCTCGEGKDVQKMSNFPSWKPLAKYCTRIALSPFFGVSYVETIGKTDRSCCVCRAKAGFTCPTCKKDRYCGKICQKKDWQRHKEVHHDAFAKYSA</sequence>
<dbReference type="InterPro" id="IPR002893">
    <property type="entry name" value="Znf_MYND"/>
</dbReference>
<evidence type="ECO:0000256" key="4">
    <source>
        <dbReference type="PROSITE-ProRule" id="PRU00134"/>
    </source>
</evidence>
<dbReference type="EMBL" id="JAWWNJ010000004">
    <property type="protein sequence ID" value="KAK7058215.1"/>
    <property type="molecule type" value="Genomic_DNA"/>
</dbReference>
<accession>A0AAW0E3B0</accession>
<evidence type="ECO:0000313" key="6">
    <source>
        <dbReference type="EMBL" id="KAK7058215.1"/>
    </source>
</evidence>
<reference evidence="6 7" key="1">
    <citation type="journal article" date="2024" name="J Genomics">
        <title>Draft genome sequencing and assembly of Favolaschia claudopus CIRM-BRFM 2984 isolated from oak limbs.</title>
        <authorList>
            <person name="Navarro D."/>
            <person name="Drula E."/>
            <person name="Chaduli D."/>
            <person name="Cazenave R."/>
            <person name="Ahrendt S."/>
            <person name="Wang J."/>
            <person name="Lipzen A."/>
            <person name="Daum C."/>
            <person name="Barry K."/>
            <person name="Grigoriev I.V."/>
            <person name="Favel A."/>
            <person name="Rosso M.N."/>
            <person name="Martin F."/>
        </authorList>
    </citation>
    <scope>NUCLEOTIDE SEQUENCE [LARGE SCALE GENOMIC DNA]</scope>
    <source>
        <strain evidence="6 7">CIRM-BRFM 2984</strain>
    </source>
</reference>
<dbReference type="GO" id="GO:0005634">
    <property type="term" value="C:nucleus"/>
    <property type="evidence" value="ECO:0007669"/>
    <property type="project" value="TreeGrafter"/>
</dbReference>